<comment type="caution">
    <text evidence="2">The sequence shown here is derived from an EMBL/GenBank/DDBJ whole genome shotgun (WGS) entry which is preliminary data.</text>
</comment>
<evidence type="ECO:0000256" key="1">
    <source>
        <dbReference type="SAM" id="MobiDB-lite"/>
    </source>
</evidence>
<dbReference type="OrthoDB" id="268428at2759"/>
<keyword evidence="3" id="KW-1185">Reference proteome</keyword>
<dbReference type="Proteomes" id="UP000443090">
    <property type="component" value="Unassembled WGS sequence"/>
</dbReference>
<evidence type="ECO:0000313" key="3">
    <source>
        <dbReference type="Proteomes" id="UP000443090"/>
    </source>
</evidence>
<name>A0A8H8S6H1_9HELO</name>
<sequence>MAIQQIARVDTAVPDPKEARIIIIDPEGTLTIQMYTAAAADNGERFISGAGPLTHGRLLASIKASKKLVLEHSNYFTEELRKRQLKMSNTKLPEKVTLDIRSDHVTSVELWLRAIHPNAMTDEMHDISITDVWNTLQASRTYEFSLEVLSEWFKEWIGRLGGDHCSKFTVRELSQLLLPCRFFENHQAFAHVTMRYAYEKAGHCDENNPTPYHKLHLPPGIIAGINNARTNMKTKIHQALYPPIRGFLSGSCSCKKDGMFAYQMALDRSGAWPLEEKLHGIDAISIHDLLGNLATFKFEAPNEDCELCSRDYKESTVDPCVQGVLDNFEGLCLNCIDYPNDKNLHPDFLPFAGGGKVFDKDCHIAHRQPTWWFSWLASRERRRDAPRTNQPRNQPRQRLGYQQNRMLGS</sequence>
<gene>
    <name evidence="2" type="ORF">LOCC1_G000957</name>
</gene>
<proteinExistence type="predicted"/>
<organism evidence="2 3">
    <name type="scientific">Lachnellula occidentalis</name>
    <dbReference type="NCBI Taxonomy" id="215460"/>
    <lineage>
        <taxon>Eukaryota</taxon>
        <taxon>Fungi</taxon>
        <taxon>Dikarya</taxon>
        <taxon>Ascomycota</taxon>
        <taxon>Pezizomycotina</taxon>
        <taxon>Leotiomycetes</taxon>
        <taxon>Helotiales</taxon>
        <taxon>Lachnaceae</taxon>
        <taxon>Lachnellula</taxon>
    </lineage>
</organism>
<feature type="compositionally biased region" description="Polar residues" evidence="1">
    <location>
        <begin position="400"/>
        <end position="409"/>
    </location>
</feature>
<accession>A0A8H8S6H1</accession>
<dbReference type="AlphaFoldDB" id="A0A8H8S6H1"/>
<evidence type="ECO:0008006" key="4">
    <source>
        <dbReference type="Google" id="ProtNLM"/>
    </source>
</evidence>
<dbReference type="EMBL" id="QGMI01000020">
    <property type="protein sequence ID" value="TVY49171.1"/>
    <property type="molecule type" value="Genomic_DNA"/>
</dbReference>
<feature type="compositionally biased region" description="Low complexity" evidence="1">
    <location>
        <begin position="387"/>
        <end position="398"/>
    </location>
</feature>
<reference evidence="2 3" key="1">
    <citation type="submission" date="2018-05" db="EMBL/GenBank/DDBJ databases">
        <title>Genome sequencing and assembly of the regulated plant pathogen Lachnellula willkommii and related sister species for the development of diagnostic species identification markers.</title>
        <authorList>
            <person name="Giroux E."/>
            <person name="Bilodeau G."/>
        </authorList>
    </citation>
    <scope>NUCLEOTIDE SEQUENCE [LARGE SCALE GENOMIC DNA]</scope>
    <source>
        <strain evidence="2 3">CBS 160.35</strain>
    </source>
</reference>
<feature type="region of interest" description="Disordered" evidence="1">
    <location>
        <begin position="383"/>
        <end position="409"/>
    </location>
</feature>
<protein>
    <recommendedName>
        <fullName evidence="4">BTB domain-containing protein</fullName>
    </recommendedName>
</protein>
<evidence type="ECO:0000313" key="2">
    <source>
        <dbReference type="EMBL" id="TVY49171.1"/>
    </source>
</evidence>